<gene>
    <name evidence="3" type="ORF">D9V28_05410</name>
</gene>
<organism evidence="3 4">
    <name type="scientific">Mycetocola zhadangensis</name>
    <dbReference type="NCBI Taxonomy" id="1164595"/>
    <lineage>
        <taxon>Bacteria</taxon>
        <taxon>Bacillati</taxon>
        <taxon>Actinomycetota</taxon>
        <taxon>Actinomycetes</taxon>
        <taxon>Micrococcales</taxon>
        <taxon>Microbacteriaceae</taxon>
        <taxon>Mycetocola</taxon>
    </lineage>
</organism>
<keyword evidence="4" id="KW-1185">Reference proteome</keyword>
<evidence type="ECO:0000313" key="4">
    <source>
        <dbReference type="Proteomes" id="UP000282460"/>
    </source>
</evidence>
<reference evidence="3 4" key="1">
    <citation type="submission" date="2018-10" db="EMBL/GenBank/DDBJ databases">
        <authorList>
            <person name="Li J."/>
        </authorList>
    </citation>
    <scope>NUCLEOTIDE SEQUENCE [LARGE SCALE GENOMIC DNA]</scope>
    <source>
        <strain evidence="3 4">ZD1-4</strain>
    </source>
</reference>
<feature type="domain" description="Methyltransferase type 11" evidence="2">
    <location>
        <begin position="94"/>
        <end position="183"/>
    </location>
</feature>
<dbReference type="Proteomes" id="UP000282460">
    <property type="component" value="Unassembled WGS sequence"/>
</dbReference>
<dbReference type="InterPro" id="IPR029063">
    <property type="entry name" value="SAM-dependent_MTases_sf"/>
</dbReference>
<feature type="region of interest" description="Disordered" evidence="1">
    <location>
        <begin position="250"/>
        <end position="272"/>
    </location>
</feature>
<protein>
    <submittedName>
        <fullName evidence="3">Methyltransferase domain-containing protein</fullName>
    </submittedName>
</protein>
<dbReference type="InterPro" id="IPR013216">
    <property type="entry name" value="Methyltransf_11"/>
</dbReference>
<dbReference type="EMBL" id="RCWJ01000001">
    <property type="protein sequence ID" value="RLQ86265.1"/>
    <property type="molecule type" value="Genomic_DNA"/>
</dbReference>
<evidence type="ECO:0000256" key="1">
    <source>
        <dbReference type="SAM" id="MobiDB-lite"/>
    </source>
</evidence>
<comment type="caution">
    <text evidence="3">The sequence shown here is derived from an EMBL/GenBank/DDBJ whole genome shotgun (WGS) entry which is preliminary data.</text>
</comment>
<dbReference type="SUPFAM" id="SSF53335">
    <property type="entry name" value="S-adenosyl-L-methionine-dependent methyltransferases"/>
    <property type="match status" value="1"/>
</dbReference>
<evidence type="ECO:0000259" key="2">
    <source>
        <dbReference type="Pfam" id="PF08241"/>
    </source>
</evidence>
<dbReference type="OrthoDB" id="108476at2"/>
<name>A0A3L7J7D6_9MICO</name>
<dbReference type="GO" id="GO:0032259">
    <property type="term" value="P:methylation"/>
    <property type="evidence" value="ECO:0007669"/>
    <property type="project" value="UniProtKB-KW"/>
</dbReference>
<accession>A0A3L7J7D6</accession>
<dbReference type="GO" id="GO:0008757">
    <property type="term" value="F:S-adenosylmethionine-dependent methyltransferase activity"/>
    <property type="evidence" value="ECO:0007669"/>
    <property type="project" value="InterPro"/>
</dbReference>
<dbReference type="Pfam" id="PF08241">
    <property type="entry name" value="Methyltransf_11"/>
    <property type="match status" value="1"/>
</dbReference>
<dbReference type="Gene3D" id="3.40.50.150">
    <property type="entry name" value="Vaccinia Virus protein VP39"/>
    <property type="match status" value="1"/>
</dbReference>
<keyword evidence="3" id="KW-0489">Methyltransferase</keyword>
<proteinExistence type="predicted"/>
<dbReference type="RefSeq" id="WP_121658625.1">
    <property type="nucleotide sequence ID" value="NZ_BMEK01000001.1"/>
</dbReference>
<sequence>MSPVGTLVVGCDAGHRFDVNKRGYISLLPPASRMTGDSQAMLDARAHFFDTGNFDSIADAVAASSVQALASGSIGPHGAEAADTAGSRPIRLAEIGCGTGYYLDRATRGLSQAGAVVEPVAADLSPFAVRMAVRAVPGAAGVVLDVWQPLPFVDAHLDGIISVFAPRNLPEFARILRPGGCLVAVVPTTRHLHQVRAEGLAIGIPDGKPDALTDAASPWFAEVDRSLVEFDMKLTQPELNNLIGMGPSAHHSAAATNTGPVQQGDVPGAHAAGEGRLAAGDATPANGEDAAAAGEGSVAGSVRLVTASVTVLTYRLTRSH</sequence>
<evidence type="ECO:0000313" key="3">
    <source>
        <dbReference type="EMBL" id="RLQ86265.1"/>
    </source>
</evidence>
<dbReference type="CDD" id="cd02440">
    <property type="entry name" value="AdoMet_MTases"/>
    <property type="match status" value="1"/>
</dbReference>
<keyword evidence="3" id="KW-0808">Transferase</keyword>
<dbReference type="AlphaFoldDB" id="A0A3L7J7D6"/>